<dbReference type="PANTHER" id="PTHR33744:SF1">
    <property type="entry name" value="DNA-BINDING TRANSCRIPTIONAL ACTIVATOR ADER"/>
    <property type="match status" value="1"/>
</dbReference>
<feature type="domain" description="PucR-like N-terminal" evidence="3">
    <location>
        <begin position="49"/>
        <end position="206"/>
    </location>
</feature>
<protein>
    <submittedName>
        <fullName evidence="4">Helix-turn-helix domain-containing protein</fullName>
    </submittedName>
</protein>
<gene>
    <name evidence="4" type="ORF">HJG52_11065</name>
</gene>
<dbReference type="Pfam" id="PF25906">
    <property type="entry name" value="PucR-like_N"/>
    <property type="match status" value="1"/>
</dbReference>
<name>A0A849HIZ6_9MICO</name>
<proteinExistence type="predicted"/>
<sequence>MTKDGRSRPSLRAGAAPGVTTPTSAGRGVAPTSGRRTEAITVDRAAGLQLPARVETRLREALPGVAEDAVEAIIEEVPAYAAARAFMVDTIEAAVRTALGGFLTLAARSTDPSSPLRPAQAASYELGRGEARNGRSLDALLSAYRIGARVSWRELSAVAVEAELDSARLARFAELVFAYIDELSAASVAGHAAELATAERHHRQQLDRVARDLLRGGVSDETVDRHAARASWQPPRTLTAVLVSEEQLREVRPLVDPSSLVVEGELPDAPPNDDTCALLLPNLTAKARKTLVDNGSRLGLVIGQTVPWREVAVSYDRARRAQATVAADGGRAAYDTDAHLAELVVAADREALADLRRRVLAPLDELTETQRPKLEETLRAWLLHRGRREAVAEQLFVHPQTVRYRVGQLRELFGDSLDDPDTVRDLVIALAAPSAE</sequence>
<evidence type="ECO:0000259" key="3">
    <source>
        <dbReference type="Pfam" id="PF25906"/>
    </source>
</evidence>
<dbReference type="Proteomes" id="UP000588586">
    <property type="component" value="Unassembled WGS sequence"/>
</dbReference>
<dbReference type="EMBL" id="JABEPQ010000002">
    <property type="protein sequence ID" value="NNM46544.1"/>
    <property type="molecule type" value="Genomic_DNA"/>
</dbReference>
<comment type="caution">
    <text evidence="4">The sequence shown here is derived from an EMBL/GenBank/DDBJ whole genome shotgun (WGS) entry which is preliminary data.</text>
</comment>
<dbReference type="Gene3D" id="1.10.10.2840">
    <property type="entry name" value="PucR C-terminal helix-turn-helix domain"/>
    <property type="match status" value="1"/>
</dbReference>
<feature type="region of interest" description="Disordered" evidence="1">
    <location>
        <begin position="1"/>
        <end position="36"/>
    </location>
</feature>
<accession>A0A849HIZ6</accession>
<dbReference type="InterPro" id="IPR042070">
    <property type="entry name" value="PucR_C-HTH_sf"/>
</dbReference>
<reference evidence="4 5" key="1">
    <citation type="submission" date="2020-04" db="EMBL/GenBank/DDBJ databases">
        <title>Knoellia sp. isolate from air conditioner.</title>
        <authorList>
            <person name="Chea S."/>
            <person name="Kim D.-U."/>
        </authorList>
    </citation>
    <scope>NUCLEOTIDE SEQUENCE [LARGE SCALE GENOMIC DNA]</scope>
    <source>
        <strain evidence="4 5">DB2414S</strain>
    </source>
</reference>
<dbReference type="AlphaFoldDB" id="A0A849HIZ6"/>
<evidence type="ECO:0000313" key="4">
    <source>
        <dbReference type="EMBL" id="NNM46544.1"/>
    </source>
</evidence>
<dbReference type="InterPro" id="IPR051448">
    <property type="entry name" value="CdaR-like_regulators"/>
</dbReference>
<evidence type="ECO:0000313" key="5">
    <source>
        <dbReference type="Proteomes" id="UP000588586"/>
    </source>
</evidence>
<dbReference type="Pfam" id="PF13556">
    <property type="entry name" value="HTH_30"/>
    <property type="match status" value="1"/>
</dbReference>
<dbReference type="InterPro" id="IPR025736">
    <property type="entry name" value="PucR_C-HTH_dom"/>
</dbReference>
<evidence type="ECO:0000259" key="2">
    <source>
        <dbReference type="Pfam" id="PF13556"/>
    </source>
</evidence>
<organism evidence="4 5">
    <name type="scientific">Knoellia koreensis</name>
    <dbReference type="NCBI Taxonomy" id="2730921"/>
    <lineage>
        <taxon>Bacteria</taxon>
        <taxon>Bacillati</taxon>
        <taxon>Actinomycetota</taxon>
        <taxon>Actinomycetes</taxon>
        <taxon>Micrococcales</taxon>
        <taxon>Intrasporangiaceae</taxon>
        <taxon>Knoellia</taxon>
    </lineage>
</organism>
<dbReference type="InterPro" id="IPR058663">
    <property type="entry name" value="PucR-like_N"/>
</dbReference>
<evidence type="ECO:0000256" key="1">
    <source>
        <dbReference type="SAM" id="MobiDB-lite"/>
    </source>
</evidence>
<feature type="domain" description="PucR C-terminal helix-turn-helix" evidence="2">
    <location>
        <begin position="375"/>
        <end position="432"/>
    </location>
</feature>
<dbReference type="PANTHER" id="PTHR33744">
    <property type="entry name" value="CARBOHYDRATE DIACID REGULATOR"/>
    <property type="match status" value="1"/>
</dbReference>
<keyword evidence="5" id="KW-1185">Reference proteome</keyword>